<reference evidence="4 5" key="1">
    <citation type="submission" date="2021-06" db="EMBL/GenBank/DDBJ databases">
        <title>Genome-based taxonomic framework of Microbacterium strains isolated from marine environment, the description of four new species and reclassification of four preexisting species.</title>
        <authorList>
            <person name="Lee S.D."/>
            <person name="Kim S.-M."/>
            <person name="Byeon Y.-S."/>
            <person name="Yang H.L."/>
            <person name="Kim I.S."/>
        </authorList>
    </citation>
    <scope>NUCLEOTIDE SEQUENCE [LARGE SCALE GENOMIC DNA]</scope>
    <source>
        <strain evidence="4 5">KSW4-10</strain>
    </source>
</reference>
<keyword evidence="5" id="KW-1185">Reference proteome</keyword>
<dbReference type="Gene3D" id="3.30.360.10">
    <property type="entry name" value="Dihydrodipicolinate Reductase, domain 2"/>
    <property type="match status" value="1"/>
</dbReference>
<name>A0ABY4IZH9_9MICO</name>
<dbReference type="InterPro" id="IPR036291">
    <property type="entry name" value="NAD(P)-bd_dom_sf"/>
</dbReference>
<dbReference type="Gene3D" id="3.40.50.720">
    <property type="entry name" value="NAD(P)-binding Rossmann-like Domain"/>
    <property type="match status" value="1"/>
</dbReference>
<feature type="domain" description="GFO/IDH/MocA-like oxidoreductase" evidence="3">
    <location>
        <begin position="126"/>
        <end position="236"/>
    </location>
</feature>
<dbReference type="SUPFAM" id="SSF51735">
    <property type="entry name" value="NAD(P)-binding Rossmann-fold domains"/>
    <property type="match status" value="1"/>
</dbReference>
<accession>A0ABY4IZH9</accession>
<gene>
    <name evidence="4" type="ORF">KV397_10485</name>
</gene>
<dbReference type="InterPro" id="IPR055170">
    <property type="entry name" value="GFO_IDH_MocA-like_dom"/>
</dbReference>
<dbReference type="Proteomes" id="UP000830631">
    <property type="component" value="Chromosome"/>
</dbReference>
<keyword evidence="1" id="KW-0520">NAD</keyword>
<evidence type="ECO:0000256" key="1">
    <source>
        <dbReference type="ARBA" id="ARBA00023027"/>
    </source>
</evidence>
<dbReference type="PANTHER" id="PTHR43377">
    <property type="entry name" value="BILIVERDIN REDUCTASE A"/>
    <property type="match status" value="1"/>
</dbReference>
<dbReference type="InterPro" id="IPR000683">
    <property type="entry name" value="Gfo/Idh/MocA-like_OxRdtase_N"/>
</dbReference>
<dbReference type="RefSeq" id="WP_131491954.1">
    <property type="nucleotide sequence ID" value="NZ_CP078078.1"/>
</dbReference>
<evidence type="ECO:0000259" key="3">
    <source>
        <dbReference type="Pfam" id="PF22725"/>
    </source>
</evidence>
<evidence type="ECO:0000313" key="4">
    <source>
        <dbReference type="EMBL" id="UPL18150.1"/>
    </source>
</evidence>
<dbReference type="EMBL" id="CP078078">
    <property type="protein sequence ID" value="UPL18150.1"/>
    <property type="molecule type" value="Genomic_DNA"/>
</dbReference>
<dbReference type="SUPFAM" id="SSF55347">
    <property type="entry name" value="Glyceraldehyde-3-phosphate dehydrogenase-like, C-terminal domain"/>
    <property type="match status" value="1"/>
</dbReference>
<dbReference type="PANTHER" id="PTHR43377:SF1">
    <property type="entry name" value="BILIVERDIN REDUCTASE A"/>
    <property type="match status" value="1"/>
</dbReference>
<feature type="domain" description="Gfo/Idh/MocA-like oxidoreductase N-terminal" evidence="2">
    <location>
        <begin position="4"/>
        <end position="117"/>
    </location>
</feature>
<dbReference type="Pfam" id="PF01408">
    <property type="entry name" value="GFO_IDH_MocA"/>
    <property type="match status" value="1"/>
</dbReference>
<protein>
    <submittedName>
        <fullName evidence="4">Gfo/Idh/MocA family oxidoreductase</fullName>
    </submittedName>
</protein>
<evidence type="ECO:0000259" key="2">
    <source>
        <dbReference type="Pfam" id="PF01408"/>
    </source>
</evidence>
<evidence type="ECO:0000313" key="5">
    <source>
        <dbReference type="Proteomes" id="UP000830631"/>
    </source>
</evidence>
<sequence length="330" mass="35942">MVLRAGVMGLGVMGRNHARILAGLTGVEFVGVFDPAESTPDFVHDRPVFRDLDEFLAQDLSYVVVAAPTVYHLEMGTRLAESGIHALIEKPVASTSEDARALRDLFDAKGLIGGVGHIERYNPALQAARQRIEAGLLGDIYQVTTRRQGPFPGRIADVGVIKDLATHDIDLTAWVTQQQYVSVNARTTFRSGRPHEDMVLAVGTLSSGTITSHTVNWLTPFKERTTVITGEKGSLVADTLTADLTYFKNGTIRSEWEQVSTFRGVVEGDVTRFALERREPLLAEHEAFRDSVINGAAKGIVTLDEGAKVVQIAERMAADGLLHRPSAVVE</sequence>
<dbReference type="InterPro" id="IPR051450">
    <property type="entry name" value="Gfo/Idh/MocA_Oxidoreductases"/>
</dbReference>
<organism evidence="4 5">
    <name type="scientific">Microbacterium aurugineum</name>
    <dbReference type="NCBI Taxonomy" id="2851642"/>
    <lineage>
        <taxon>Bacteria</taxon>
        <taxon>Bacillati</taxon>
        <taxon>Actinomycetota</taxon>
        <taxon>Actinomycetes</taxon>
        <taxon>Micrococcales</taxon>
        <taxon>Microbacteriaceae</taxon>
        <taxon>Microbacterium</taxon>
    </lineage>
</organism>
<dbReference type="Pfam" id="PF22725">
    <property type="entry name" value="GFO_IDH_MocA_C3"/>
    <property type="match status" value="1"/>
</dbReference>
<proteinExistence type="predicted"/>